<dbReference type="InterPro" id="IPR019540">
    <property type="entry name" value="PtdIno-glycan_biosynth_class_S"/>
</dbReference>
<comment type="caution">
    <text evidence="11">The sequence shown here is derived from an EMBL/GenBank/DDBJ whole genome shotgun (WGS) entry which is preliminary data.</text>
</comment>
<reference evidence="11" key="1">
    <citation type="submission" date="2020-12" db="EMBL/GenBank/DDBJ databases">
        <title>Metabolic potential, ecology and presence of endohyphal bacteria is reflected in genomic diversity of Mucoromycotina.</title>
        <authorList>
            <person name="Muszewska A."/>
            <person name="Okrasinska A."/>
            <person name="Steczkiewicz K."/>
            <person name="Drgas O."/>
            <person name="Orlowska M."/>
            <person name="Perlinska-Lenart U."/>
            <person name="Aleksandrzak-Piekarczyk T."/>
            <person name="Szatraj K."/>
            <person name="Zielenkiewicz U."/>
            <person name="Pilsyk S."/>
            <person name="Malc E."/>
            <person name="Mieczkowski P."/>
            <person name="Kruszewska J.S."/>
            <person name="Biernat P."/>
            <person name="Pawlowska J."/>
        </authorList>
    </citation>
    <scope>NUCLEOTIDE SEQUENCE</scope>
    <source>
        <strain evidence="11">WA0000051536</strain>
    </source>
</reference>
<name>A0A8H7Q877_9FUNG</name>
<gene>
    <name evidence="11" type="ORF">INT44_005343</name>
</gene>
<evidence type="ECO:0000256" key="10">
    <source>
        <dbReference type="SAM" id="Phobius"/>
    </source>
</evidence>
<keyword evidence="7 10" id="KW-1133">Transmembrane helix</keyword>
<dbReference type="OrthoDB" id="28748at2759"/>
<comment type="pathway">
    <text evidence="2">Glycolipid biosynthesis; glycosylphosphatidylinositol-anchor biosynthesis.</text>
</comment>
<evidence type="ECO:0000256" key="3">
    <source>
        <dbReference type="ARBA" id="ARBA00005316"/>
    </source>
</evidence>
<dbReference type="EMBL" id="JAEPRA010000003">
    <property type="protein sequence ID" value="KAG2187653.1"/>
    <property type="molecule type" value="Genomic_DNA"/>
</dbReference>
<evidence type="ECO:0000313" key="12">
    <source>
        <dbReference type="Proteomes" id="UP000612746"/>
    </source>
</evidence>
<evidence type="ECO:0000256" key="4">
    <source>
        <dbReference type="ARBA" id="ARBA00022502"/>
    </source>
</evidence>
<evidence type="ECO:0000313" key="11">
    <source>
        <dbReference type="EMBL" id="KAG2187653.1"/>
    </source>
</evidence>
<dbReference type="GO" id="GO:0016255">
    <property type="term" value="P:attachment of GPI anchor to protein"/>
    <property type="evidence" value="ECO:0007669"/>
    <property type="project" value="InterPro"/>
</dbReference>
<sequence length="565" mass="63727">MPDSTKRLVIASVWAVVLLGLPLWWKTTAVYRAQLPFSQIDSWAERKACQLSFPSTFVIHLASIADGEPQAHNRPLDFAVIQETITSNVNNRLSSTNARECVEFPLHVNIQNWPITSDMSNLLRHTEPSNSKQVISKYDIFIAPQLPAPTTSKLAHVQLGDDRSIVVTLREWTTSDIEEASSAVIAAIVKGERERVRSIACDSELTERSNLDGARTMKFSPTYQMTFSLMNGNPDSLQVDWDIEAAVNTYLKPFISEVSLVSNFTVDSQIQHYADLAVTPQFMEREKLPSYYYLTPQTLPHFINSAEWNLASTISSYPTINFILYIPAADKTPLRIHDDKGESVLCERQPLRSNAFLIPRWGGIAIKNPPKTASGKLEFSKEDLKPFMEIFVAQLRGLIGIHDLKKTMSSLESSYEISLAPTPQTAVTVIEMDAVVKQRIAENVVNSIATLKSLAQLVMDIPNMVVLDHIRTEVQLSLDSLNQACQALQQEDYLKALQHSIHAIERSEKAFFDPTMVSMLYFPDEHKYAIYMPLFVPVSVPLIMAVIKQLKEYKKEKREQKIKAE</sequence>
<feature type="transmembrane region" description="Helical" evidence="10">
    <location>
        <begin position="7"/>
        <end position="25"/>
    </location>
</feature>
<dbReference type="PANTHER" id="PTHR21072:SF13">
    <property type="entry name" value="GPI TRANSAMIDASE COMPONENT PIG-S"/>
    <property type="match status" value="1"/>
</dbReference>
<comment type="similarity">
    <text evidence="3">Belongs to the PIGS family.</text>
</comment>
<keyword evidence="5 10" id="KW-0812">Transmembrane</keyword>
<dbReference type="UniPathway" id="UPA00196"/>
<organism evidence="11 12">
    <name type="scientific">Umbelopsis vinacea</name>
    <dbReference type="NCBI Taxonomy" id="44442"/>
    <lineage>
        <taxon>Eukaryota</taxon>
        <taxon>Fungi</taxon>
        <taxon>Fungi incertae sedis</taxon>
        <taxon>Mucoromycota</taxon>
        <taxon>Mucoromycotina</taxon>
        <taxon>Umbelopsidomycetes</taxon>
        <taxon>Umbelopsidales</taxon>
        <taxon>Umbelopsidaceae</taxon>
        <taxon>Umbelopsis</taxon>
    </lineage>
</organism>
<keyword evidence="6" id="KW-0256">Endoplasmic reticulum</keyword>
<evidence type="ECO:0000256" key="7">
    <source>
        <dbReference type="ARBA" id="ARBA00022989"/>
    </source>
</evidence>
<dbReference type="AlphaFoldDB" id="A0A8H7Q877"/>
<proteinExistence type="inferred from homology"/>
<feature type="transmembrane region" description="Helical" evidence="10">
    <location>
        <begin position="528"/>
        <end position="547"/>
    </location>
</feature>
<dbReference type="GO" id="GO:0042765">
    <property type="term" value="C:GPI-anchor transamidase complex"/>
    <property type="evidence" value="ECO:0007669"/>
    <property type="project" value="InterPro"/>
</dbReference>
<keyword evidence="12" id="KW-1185">Reference proteome</keyword>
<accession>A0A8H7Q877</accession>
<keyword evidence="4" id="KW-0337">GPI-anchor biosynthesis</keyword>
<dbReference type="Proteomes" id="UP000612746">
    <property type="component" value="Unassembled WGS sequence"/>
</dbReference>
<evidence type="ECO:0000256" key="2">
    <source>
        <dbReference type="ARBA" id="ARBA00004687"/>
    </source>
</evidence>
<evidence type="ECO:0000256" key="1">
    <source>
        <dbReference type="ARBA" id="ARBA00004477"/>
    </source>
</evidence>
<evidence type="ECO:0000256" key="9">
    <source>
        <dbReference type="ARBA" id="ARBA00023180"/>
    </source>
</evidence>
<dbReference type="GO" id="GO:0006506">
    <property type="term" value="P:GPI anchor biosynthetic process"/>
    <property type="evidence" value="ECO:0007669"/>
    <property type="project" value="UniProtKB-UniPathway"/>
</dbReference>
<dbReference type="Pfam" id="PF10510">
    <property type="entry name" value="PIG-S"/>
    <property type="match status" value="1"/>
</dbReference>
<evidence type="ECO:0008006" key="13">
    <source>
        <dbReference type="Google" id="ProtNLM"/>
    </source>
</evidence>
<protein>
    <recommendedName>
        <fullName evidence="13">GPI transamidase component PIG-S</fullName>
    </recommendedName>
</protein>
<evidence type="ECO:0000256" key="8">
    <source>
        <dbReference type="ARBA" id="ARBA00023136"/>
    </source>
</evidence>
<keyword evidence="9" id="KW-0325">Glycoprotein</keyword>
<evidence type="ECO:0000256" key="6">
    <source>
        <dbReference type="ARBA" id="ARBA00022824"/>
    </source>
</evidence>
<keyword evidence="8 10" id="KW-0472">Membrane</keyword>
<dbReference type="PANTHER" id="PTHR21072">
    <property type="entry name" value="GPI TRANSAMIDASE COMPONENT PIG-S"/>
    <property type="match status" value="1"/>
</dbReference>
<comment type="subcellular location">
    <subcellularLocation>
        <location evidence="1">Endoplasmic reticulum membrane</location>
        <topology evidence="1">Multi-pass membrane protein</topology>
    </subcellularLocation>
</comment>
<evidence type="ECO:0000256" key="5">
    <source>
        <dbReference type="ARBA" id="ARBA00022692"/>
    </source>
</evidence>